<sequence length="98" mass="11294">MREAGVDEHPCLRFAFRLSQRCQHSTSQSLEGCDLCCAASTRIRLAAAPIASRIRRRRRQNVVELSEIFQTRIITCHLVQVPKTILIDHKSHFTRYTS</sequence>
<reference evidence="1" key="1">
    <citation type="journal article" date="2009" name="PLoS Genet.">
        <title>Sequencing, mapping, and analysis of 27,455 maize full-length cDNAs.</title>
        <authorList>
            <person name="Soderlund C."/>
            <person name="Descour A."/>
            <person name="Kudrna D."/>
            <person name="Bomhoff M."/>
            <person name="Boyd L."/>
            <person name="Currie J."/>
            <person name="Angelova A."/>
            <person name="Collura K."/>
            <person name="Wissotski M."/>
            <person name="Ashley E."/>
            <person name="Morrow D."/>
            <person name="Fernandes J."/>
            <person name="Walbot V."/>
            <person name="Yu Y."/>
        </authorList>
    </citation>
    <scope>NUCLEOTIDE SEQUENCE</scope>
    <source>
        <strain evidence="1">B73</strain>
    </source>
</reference>
<reference evidence="1" key="2">
    <citation type="submission" date="2012-06" db="EMBL/GenBank/DDBJ databases">
        <authorList>
            <person name="Yu Y."/>
            <person name="Currie J."/>
            <person name="Lomeli R."/>
            <person name="Angelova A."/>
            <person name="Collura K."/>
            <person name="Wissotski M."/>
            <person name="Campos D."/>
            <person name="Kudrna D."/>
            <person name="Golser W."/>
            <person name="Ashely E."/>
            <person name="Descour A."/>
            <person name="Fernandes J."/>
            <person name="Soderlund C."/>
            <person name="Walbot V."/>
        </authorList>
    </citation>
    <scope>NUCLEOTIDE SEQUENCE</scope>
    <source>
        <strain evidence="1">B73</strain>
    </source>
</reference>
<protein>
    <submittedName>
        <fullName evidence="1">Uncharacterized protein</fullName>
    </submittedName>
</protein>
<evidence type="ECO:0000313" key="1">
    <source>
        <dbReference type="EMBL" id="ACL52374.1"/>
    </source>
</evidence>
<organism evidence="1">
    <name type="scientific">Zea mays</name>
    <name type="common">Maize</name>
    <dbReference type="NCBI Taxonomy" id="4577"/>
    <lineage>
        <taxon>Eukaryota</taxon>
        <taxon>Viridiplantae</taxon>
        <taxon>Streptophyta</taxon>
        <taxon>Embryophyta</taxon>
        <taxon>Tracheophyta</taxon>
        <taxon>Spermatophyta</taxon>
        <taxon>Magnoliopsida</taxon>
        <taxon>Liliopsida</taxon>
        <taxon>Poales</taxon>
        <taxon>Poaceae</taxon>
        <taxon>PACMAD clade</taxon>
        <taxon>Panicoideae</taxon>
        <taxon>Andropogonodae</taxon>
        <taxon>Andropogoneae</taxon>
        <taxon>Tripsacinae</taxon>
        <taxon>Zea</taxon>
    </lineage>
</organism>
<accession>B7ZWS5</accession>
<dbReference type="AlphaFoldDB" id="B7ZWS5"/>
<name>B7ZWS5_MAIZE</name>
<dbReference type="EMBL" id="BT053767">
    <property type="protein sequence ID" value="ACL52374.1"/>
    <property type="molecule type" value="mRNA"/>
</dbReference>
<proteinExistence type="evidence at transcript level"/>